<dbReference type="Proteomes" id="UP000279446">
    <property type="component" value="Unassembled WGS sequence"/>
</dbReference>
<dbReference type="OrthoDB" id="9797178at2"/>
<protein>
    <submittedName>
        <fullName evidence="2">N-acetyltransferase</fullName>
    </submittedName>
</protein>
<evidence type="ECO:0000259" key="1">
    <source>
        <dbReference type="PROSITE" id="PS51186"/>
    </source>
</evidence>
<keyword evidence="3" id="KW-1185">Reference proteome</keyword>
<dbReference type="EMBL" id="RZNY01000011">
    <property type="protein sequence ID" value="RUT45512.1"/>
    <property type="molecule type" value="Genomic_DNA"/>
</dbReference>
<evidence type="ECO:0000313" key="2">
    <source>
        <dbReference type="EMBL" id="RUT45512.1"/>
    </source>
</evidence>
<dbReference type="SUPFAM" id="SSF55729">
    <property type="entry name" value="Acyl-CoA N-acyltransferases (Nat)"/>
    <property type="match status" value="1"/>
</dbReference>
<dbReference type="PROSITE" id="PS51186">
    <property type="entry name" value="GNAT"/>
    <property type="match status" value="1"/>
</dbReference>
<keyword evidence="2" id="KW-0808">Transferase</keyword>
<dbReference type="GO" id="GO:0016747">
    <property type="term" value="F:acyltransferase activity, transferring groups other than amino-acyl groups"/>
    <property type="evidence" value="ECO:0007669"/>
    <property type="project" value="InterPro"/>
</dbReference>
<dbReference type="CDD" id="cd04301">
    <property type="entry name" value="NAT_SF"/>
    <property type="match status" value="1"/>
</dbReference>
<dbReference type="Pfam" id="PF00583">
    <property type="entry name" value="Acetyltransf_1"/>
    <property type="match status" value="1"/>
</dbReference>
<proteinExistence type="predicted"/>
<dbReference type="InterPro" id="IPR000182">
    <property type="entry name" value="GNAT_dom"/>
</dbReference>
<dbReference type="RefSeq" id="WP_127192787.1">
    <property type="nucleotide sequence ID" value="NZ_RZNY01000011.1"/>
</dbReference>
<dbReference type="Gene3D" id="3.40.630.30">
    <property type="match status" value="1"/>
</dbReference>
<feature type="domain" description="N-acetyltransferase" evidence="1">
    <location>
        <begin position="3"/>
        <end position="159"/>
    </location>
</feature>
<accession>A0A3S1C7Z5</accession>
<dbReference type="PANTHER" id="PTHR43617:SF2">
    <property type="entry name" value="UPF0039 PROTEIN SLL0451"/>
    <property type="match status" value="1"/>
</dbReference>
<organism evidence="2 3">
    <name type="scientific">Paenibacillus anaericanus</name>
    <dbReference type="NCBI Taxonomy" id="170367"/>
    <lineage>
        <taxon>Bacteria</taxon>
        <taxon>Bacillati</taxon>
        <taxon>Bacillota</taxon>
        <taxon>Bacilli</taxon>
        <taxon>Bacillales</taxon>
        <taxon>Paenibacillaceae</taxon>
        <taxon>Paenibacillus</taxon>
    </lineage>
</organism>
<comment type="caution">
    <text evidence="2">The sequence shown here is derived from an EMBL/GenBank/DDBJ whole genome shotgun (WGS) entry which is preliminary data.</text>
</comment>
<dbReference type="AlphaFoldDB" id="A0A3S1C7Z5"/>
<dbReference type="PANTHER" id="PTHR43617">
    <property type="entry name" value="L-AMINO ACID N-ACETYLTRANSFERASE"/>
    <property type="match status" value="1"/>
</dbReference>
<gene>
    <name evidence="2" type="ORF">EJP82_14540</name>
</gene>
<dbReference type="InterPro" id="IPR050276">
    <property type="entry name" value="MshD_Acetyltransferase"/>
</dbReference>
<reference evidence="2 3" key="1">
    <citation type="submission" date="2018-12" db="EMBL/GenBank/DDBJ databases">
        <authorList>
            <person name="Sun L."/>
            <person name="Chen Z."/>
        </authorList>
    </citation>
    <scope>NUCLEOTIDE SEQUENCE [LARGE SCALE GENOMIC DNA]</scope>
    <source>
        <strain evidence="2 3">DSM 15890</strain>
    </source>
</reference>
<dbReference type="InterPro" id="IPR016181">
    <property type="entry name" value="Acyl_CoA_acyltransferase"/>
</dbReference>
<sequence>MNITIRKEQLQDYKITEEVVQRAFADMEISDKKEQELVARIRQADVFIPELSLVATNENDTEIVGHILLSKIKIVSGIQSVESLALAPVAVLPEYQNKGVGKMLILKALQKAKELGYSSVVVLGHPRYYPKFGFKAASNWGIQAPFEVPDEAFMALELQEEALAGVTGIVEYPGVFFE</sequence>
<name>A0A3S1C7Z5_9BACL</name>
<evidence type="ECO:0000313" key="3">
    <source>
        <dbReference type="Proteomes" id="UP000279446"/>
    </source>
</evidence>